<dbReference type="AlphaFoldDB" id="A0AA37JKK7"/>
<gene>
    <name evidence="3" type="ORF">CE91St55_38280</name>
</gene>
<feature type="transmembrane region" description="Helical" evidence="2">
    <location>
        <begin position="36"/>
        <end position="61"/>
    </location>
</feature>
<evidence type="ECO:0008006" key="5">
    <source>
        <dbReference type="Google" id="ProtNLM"/>
    </source>
</evidence>
<name>A0AA37JKK7_9FIRM</name>
<protein>
    <recommendedName>
        <fullName evidence="5">Cell shape-determining protein</fullName>
    </recommendedName>
</protein>
<reference evidence="3" key="1">
    <citation type="submission" date="2022-01" db="EMBL/GenBank/DDBJ databases">
        <title>Novel bile acid biosynthetic pathways are enriched in the microbiome of centenarians.</title>
        <authorList>
            <person name="Sato Y."/>
            <person name="Atarashi K."/>
            <person name="Plichta R.D."/>
            <person name="Arai Y."/>
            <person name="Sasajima S."/>
            <person name="Kearney M.S."/>
            <person name="Suda W."/>
            <person name="Takeshita K."/>
            <person name="Sasaki T."/>
            <person name="Okamoto S."/>
            <person name="Skelly N.A."/>
            <person name="Okamura Y."/>
            <person name="Vlamakis H."/>
            <person name="Li Y."/>
            <person name="Tanoue T."/>
            <person name="Takei H."/>
            <person name="Nittono H."/>
            <person name="Narushima S."/>
            <person name="Irie J."/>
            <person name="Itoh H."/>
            <person name="Moriya K."/>
            <person name="Sugiura Y."/>
            <person name="Suematsu M."/>
            <person name="Moritoki N."/>
            <person name="Shibata S."/>
            <person name="Littman R.D."/>
            <person name="Fischbach A.M."/>
            <person name="Uwamino Y."/>
            <person name="Inoue T."/>
            <person name="Honda A."/>
            <person name="Hattori M."/>
            <person name="Murai T."/>
            <person name="Xavier J.R."/>
            <person name="Hirose N."/>
            <person name="Honda K."/>
        </authorList>
    </citation>
    <scope>NUCLEOTIDE SEQUENCE</scope>
    <source>
        <strain evidence="3">CE91-St55</strain>
    </source>
</reference>
<feature type="region of interest" description="Disordered" evidence="1">
    <location>
        <begin position="551"/>
        <end position="606"/>
    </location>
</feature>
<evidence type="ECO:0000313" key="4">
    <source>
        <dbReference type="Proteomes" id="UP001055091"/>
    </source>
</evidence>
<dbReference type="Proteomes" id="UP001055091">
    <property type="component" value="Unassembled WGS sequence"/>
</dbReference>
<keyword evidence="2" id="KW-0472">Membrane</keyword>
<dbReference type="RefSeq" id="WP_022032220.1">
    <property type="nucleotide sequence ID" value="NZ_BQNJ01000001.1"/>
</dbReference>
<dbReference type="EMBL" id="BQNJ01000001">
    <property type="protein sequence ID" value="GKH01847.1"/>
    <property type="molecule type" value="Genomic_DNA"/>
</dbReference>
<keyword evidence="2" id="KW-1133">Transmembrane helix</keyword>
<evidence type="ECO:0000256" key="2">
    <source>
        <dbReference type="SAM" id="Phobius"/>
    </source>
</evidence>
<feature type="compositionally biased region" description="Pro residues" evidence="1">
    <location>
        <begin position="557"/>
        <end position="567"/>
    </location>
</feature>
<proteinExistence type="predicted"/>
<organism evidence="3 4">
    <name type="scientific">Hungatella hathewayi</name>
    <dbReference type="NCBI Taxonomy" id="154046"/>
    <lineage>
        <taxon>Bacteria</taxon>
        <taxon>Bacillati</taxon>
        <taxon>Bacillota</taxon>
        <taxon>Clostridia</taxon>
        <taxon>Lachnospirales</taxon>
        <taxon>Lachnospiraceae</taxon>
        <taxon>Hungatella</taxon>
    </lineage>
</organism>
<feature type="transmembrane region" description="Helical" evidence="2">
    <location>
        <begin position="7"/>
        <end position="24"/>
    </location>
</feature>
<feature type="compositionally biased region" description="Low complexity" evidence="1">
    <location>
        <begin position="587"/>
        <end position="606"/>
    </location>
</feature>
<keyword evidence="2" id="KW-0812">Transmembrane</keyword>
<evidence type="ECO:0000313" key="3">
    <source>
        <dbReference type="EMBL" id="GKH01847.1"/>
    </source>
</evidence>
<evidence type="ECO:0000256" key="1">
    <source>
        <dbReference type="SAM" id="MobiDB-lite"/>
    </source>
</evidence>
<comment type="caution">
    <text evidence="3">The sequence shown here is derived from an EMBL/GenBank/DDBJ whole genome shotgun (WGS) entry which is preliminary data.</text>
</comment>
<accession>A0AA37JKK7</accession>
<feature type="transmembrane region" description="Helical" evidence="2">
    <location>
        <begin position="82"/>
        <end position="104"/>
    </location>
</feature>
<sequence>MKKKTKLLLNLALTLFFAVMIIVKGPNLNPLYSDGAFAWCFIFSAYVVLNFLIGLGGIRITTDQASHMSVSVDKNVKGIKTGFTLLIIFWVLYFAATVISMPLFNYKAYRDQLGQPEISEFTDTVQPLALNQLPVVDKALARELADKKVGENPGLGSQVVLGTPVIQKVNDKLVWVVPLEHSGFFKWLKNLDGSAGYIVVSATDVSDVDLVTDHKIKYQENAYLLDDLNRHVRLFEGGLFRGMTDYSFELDDDGVPYWVITTYKNRWLFSLPEASGVAIVNATTGETNYYDIDHLPEWVDRVQPEAFIMQQIQNQGAYVHGIFNFSNQDKFRTSQGNIIVYNGSDCYLFTGLTSVGSDESAIGFIMVDMVTKEPKMYQMSGATEMAAQQSAQGKVQQYGYTASFPMIINLDGKATYFMTLKDRAGLIKQYAFVSVSNYTNVGTGETIDSALRNFRQVMGSSNDGIITGQGAKEAEGKVYRIASEALGESITYKLILKEKPNQIFTISYDLSNELALTEPGDRVKISYMASGTGICIATAFDNLEFKQISEDEETAPAEPPVPLPPSSPGSEVPDGDEAEGASGIQNSDEPAAAESSEAMESGNSAE</sequence>